<feature type="chain" id="PRO_5043123425" evidence="1">
    <location>
        <begin position="16"/>
        <end position="133"/>
    </location>
</feature>
<sequence length="133" mass="14977">MFIVWFLIILAECAALYDIPTSAYHAVDLQTNRVANTSAITAATCRDSDLARFINSAMASYIHDMGALSKNILDQIVSYRKPGTWLVHAEIISGRAQGRDWQTTTNGDIFTGRSLYGCFYHDMQTYVLVIRLY</sequence>
<evidence type="ECO:0000313" key="3">
    <source>
        <dbReference type="Proteomes" id="UP000268014"/>
    </source>
</evidence>
<keyword evidence="3" id="KW-1185">Reference proteome</keyword>
<gene>
    <name evidence="2" type="ORF">HPLM_LOCUS4400</name>
</gene>
<dbReference type="EMBL" id="UZAF01016207">
    <property type="protein sequence ID" value="VDO23158.1"/>
    <property type="molecule type" value="Genomic_DNA"/>
</dbReference>
<protein>
    <submittedName>
        <fullName evidence="4">SCP domain-containing protein</fullName>
    </submittedName>
</protein>
<evidence type="ECO:0000313" key="2">
    <source>
        <dbReference type="EMBL" id="VDO23158.1"/>
    </source>
</evidence>
<feature type="signal peptide" evidence="1">
    <location>
        <begin position="1"/>
        <end position="15"/>
    </location>
</feature>
<dbReference type="AlphaFoldDB" id="A0A0N4W3K7"/>
<evidence type="ECO:0000313" key="4">
    <source>
        <dbReference type="WBParaSite" id="HPLM_0000440801-mRNA-1"/>
    </source>
</evidence>
<evidence type="ECO:0000256" key="1">
    <source>
        <dbReference type="SAM" id="SignalP"/>
    </source>
</evidence>
<accession>A0A0N4W3K7</accession>
<reference evidence="4" key="1">
    <citation type="submission" date="2016-04" db="UniProtKB">
        <authorList>
            <consortium name="WormBaseParasite"/>
        </authorList>
    </citation>
    <scope>IDENTIFICATION</scope>
</reference>
<dbReference type="OMA" id="WLVHAEI"/>
<reference evidence="2 3" key="2">
    <citation type="submission" date="2018-11" db="EMBL/GenBank/DDBJ databases">
        <authorList>
            <consortium name="Pathogen Informatics"/>
        </authorList>
    </citation>
    <scope>NUCLEOTIDE SEQUENCE [LARGE SCALE GENOMIC DNA]</scope>
    <source>
        <strain evidence="2 3">MHpl1</strain>
    </source>
</reference>
<proteinExistence type="predicted"/>
<dbReference type="WBParaSite" id="HPLM_0000440801-mRNA-1">
    <property type="protein sequence ID" value="HPLM_0000440801-mRNA-1"/>
    <property type="gene ID" value="HPLM_0000440801"/>
</dbReference>
<name>A0A0N4W3K7_HAEPC</name>
<organism evidence="4">
    <name type="scientific">Haemonchus placei</name>
    <name type="common">Barber's pole worm</name>
    <dbReference type="NCBI Taxonomy" id="6290"/>
    <lineage>
        <taxon>Eukaryota</taxon>
        <taxon>Metazoa</taxon>
        <taxon>Ecdysozoa</taxon>
        <taxon>Nematoda</taxon>
        <taxon>Chromadorea</taxon>
        <taxon>Rhabditida</taxon>
        <taxon>Rhabditina</taxon>
        <taxon>Rhabditomorpha</taxon>
        <taxon>Strongyloidea</taxon>
        <taxon>Trichostrongylidae</taxon>
        <taxon>Haemonchus</taxon>
    </lineage>
</organism>
<dbReference type="Proteomes" id="UP000268014">
    <property type="component" value="Unassembled WGS sequence"/>
</dbReference>
<dbReference type="OrthoDB" id="5863604at2759"/>
<keyword evidence="1" id="KW-0732">Signal</keyword>